<dbReference type="EMBL" id="CP053452">
    <property type="protein sequence ID" value="QJW95500.1"/>
    <property type="molecule type" value="Genomic_DNA"/>
</dbReference>
<evidence type="ECO:0000256" key="2">
    <source>
        <dbReference type="SAM" id="Phobius"/>
    </source>
</evidence>
<accession>A0A6M5YPY9</accession>
<keyword evidence="2" id="KW-1133">Transmembrane helix</keyword>
<keyword evidence="2" id="KW-0472">Membrane</keyword>
<feature type="transmembrane region" description="Helical" evidence="2">
    <location>
        <begin position="57"/>
        <end position="76"/>
    </location>
</feature>
<reference evidence="4" key="1">
    <citation type="submission" date="2020-05" db="EMBL/GenBank/DDBJ databases">
        <title>Frigoriglobus tundricola gen. nov., sp. nov., a psychrotolerant cellulolytic planctomycete of the family Gemmataceae with two divergent copies of 16S rRNA gene.</title>
        <authorList>
            <person name="Kulichevskaya I.S."/>
            <person name="Ivanova A.A."/>
            <person name="Naumoff D.G."/>
            <person name="Beletsky A.V."/>
            <person name="Rijpstra W.I.C."/>
            <person name="Sinninghe Damste J.S."/>
            <person name="Mardanov A.V."/>
            <person name="Ravin N.V."/>
            <person name="Dedysh S.N."/>
        </authorList>
    </citation>
    <scope>NUCLEOTIDE SEQUENCE [LARGE SCALE GENOMIC DNA]</scope>
    <source>
        <strain evidence="4">PL17</strain>
    </source>
</reference>
<gene>
    <name evidence="3" type="ORF">FTUN_3049</name>
</gene>
<dbReference type="KEGG" id="ftj:FTUN_3049"/>
<evidence type="ECO:0000313" key="4">
    <source>
        <dbReference type="Proteomes" id="UP000503447"/>
    </source>
</evidence>
<keyword evidence="2" id="KW-0812">Transmembrane</keyword>
<protein>
    <submittedName>
        <fullName evidence="3">Uncharacterized protein</fullName>
    </submittedName>
</protein>
<evidence type="ECO:0000313" key="3">
    <source>
        <dbReference type="EMBL" id="QJW95500.1"/>
    </source>
</evidence>
<sequence>MSRLFAGLVLVVAAEPAAACINDVELPTHEREFRSQYRSPTTTPPTSPSGPTNRPSASLLVGTGVVLLAGAVALTLSGRRTGS</sequence>
<keyword evidence="4" id="KW-1185">Reference proteome</keyword>
<dbReference type="Proteomes" id="UP000503447">
    <property type="component" value="Chromosome"/>
</dbReference>
<proteinExistence type="predicted"/>
<dbReference type="AlphaFoldDB" id="A0A6M5YPY9"/>
<name>A0A6M5YPY9_9BACT</name>
<organism evidence="3 4">
    <name type="scientific">Frigoriglobus tundricola</name>
    <dbReference type="NCBI Taxonomy" id="2774151"/>
    <lineage>
        <taxon>Bacteria</taxon>
        <taxon>Pseudomonadati</taxon>
        <taxon>Planctomycetota</taxon>
        <taxon>Planctomycetia</taxon>
        <taxon>Gemmatales</taxon>
        <taxon>Gemmataceae</taxon>
        <taxon>Frigoriglobus</taxon>
    </lineage>
</organism>
<dbReference type="RefSeq" id="WP_171471270.1">
    <property type="nucleotide sequence ID" value="NZ_CP053452.2"/>
</dbReference>
<evidence type="ECO:0000256" key="1">
    <source>
        <dbReference type="SAM" id="MobiDB-lite"/>
    </source>
</evidence>
<feature type="region of interest" description="Disordered" evidence="1">
    <location>
        <begin position="30"/>
        <end position="57"/>
    </location>
</feature>